<accession>A0A8S9ZRM9</accession>
<dbReference type="OrthoDB" id="5899042at2759"/>
<comment type="caution">
    <text evidence="2">The sequence shown here is derived from an EMBL/GenBank/DDBJ whole genome shotgun (WGS) entry which is preliminary data.</text>
</comment>
<reference evidence="2" key="1">
    <citation type="journal article" date="2020" name="Ecol. Evol.">
        <title>Genome structure and content of the rice root-knot nematode (Meloidogyne graminicola).</title>
        <authorList>
            <person name="Phan N.T."/>
            <person name="Danchin E.G.J."/>
            <person name="Klopp C."/>
            <person name="Perfus-Barbeoch L."/>
            <person name="Kozlowski D.K."/>
            <person name="Koutsovoulos G.D."/>
            <person name="Lopez-Roques C."/>
            <person name="Bouchez O."/>
            <person name="Zahm M."/>
            <person name="Besnard G."/>
            <person name="Bellafiore S."/>
        </authorList>
    </citation>
    <scope>NUCLEOTIDE SEQUENCE</scope>
    <source>
        <strain evidence="2">VN-18</strain>
    </source>
</reference>
<keyword evidence="1" id="KW-0175">Coiled coil</keyword>
<protein>
    <submittedName>
        <fullName evidence="2">Uncharacterized protein</fullName>
    </submittedName>
</protein>
<dbReference type="Proteomes" id="UP000605970">
    <property type="component" value="Unassembled WGS sequence"/>
</dbReference>
<organism evidence="2 3">
    <name type="scientific">Meloidogyne graminicola</name>
    <dbReference type="NCBI Taxonomy" id="189291"/>
    <lineage>
        <taxon>Eukaryota</taxon>
        <taxon>Metazoa</taxon>
        <taxon>Ecdysozoa</taxon>
        <taxon>Nematoda</taxon>
        <taxon>Chromadorea</taxon>
        <taxon>Rhabditida</taxon>
        <taxon>Tylenchina</taxon>
        <taxon>Tylenchomorpha</taxon>
        <taxon>Tylenchoidea</taxon>
        <taxon>Meloidogynidae</taxon>
        <taxon>Meloidogyninae</taxon>
        <taxon>Meloidogyne</taxon>
    </lineage>
</organism>
<dbReference type="EMBL" id="JABEBT010000036">
    <property type="protein sequence ID" value="KAF7635916.1"/>
    <property type="molecule type" value="Genomic_DNA"/>
</dbReference>
<evidence type="ECO:0000313" key="3">
    <source>
        <dbReference type="Proteomes" id="UP000605970"/>
    </source>
</evidence>
<keyword evidence="3" id="KW-1185">Reference proteome</keyword>
<dbReference type="AlphaFoldDB" id="A0A8S9ZRM9"/>
<evidence type="ECO:0000313" key="2">
    <source>
        <dbReference type="EMBL" id="KAF7635916.1"/>
    </source>
</evidence>
<evidence type="ECO:0000256" key="1">
    <source>
        <dbReference type="SAM" id="Coils"/>
    </source>
</evidence>
<proteinExistence type="predicted"/>
<feature type="coiled-coil region" evidence="1">
    <location>
        <begin position="1"/>
        <end position="28"/>
    </location>
</feature>
<name>A0A8S9ZRM9_9BILA</name>
<sequence length="229" mass="27393">MNEKMLQIEVLNNENNEIEKINIKSTKELFNYYNEWSLSGGKWPIKLINLANLIDQKCKNVGKFKGKGINALCIIVRLFAFCLAIDKQFRNNNKLIKYYRNIDILYIEWIKEGINSILKYYLNKNKIKKILNNLIEEYNKLFTIINKNNNLYIKPIPGIKNKNNLLKDEQNEKLNFNNKFVKEFFTNDKRKEIKDNDDNEKKINLSEEDWINKLLDKEIKLNFSNEEDK</sequence>
<gene>
    <name evidence="2" type="ORF">Mgra_00004636</name>
</gene>